<comment type="caution">
    <text evidence="7">The sequence shown here is derived from an EMBL/GenBank/DDBJ whole genome shotgun (WGS) entry which is preliminary data.</text>
</comment>
<dbReference type="Pfam" id="PF08395">
    <property type="entry name" value="7tm_7"/>
    <property type="match status" value="1"/>
</dbReference>
<proteinExistence type="predicted"/>
<name>A0A8X6U0V7_NEPPI</name>
<keyword evidence="5 6" id="KW-0472">Membrane</keyword>
<feature type="transmembrane region" description="Helical" evidence="6">
    <location>
        <begin position="61"/>
        <end position="80"/>
    </location>
</feature>
<gene>
    <name evidence="7" type="primary">AVEN_56834_1</name>
    <name evidence="7" type="ORF">NPIL_247061</name>
</gene>
<keyword evidence="8" id="KW-1185">Reference proteome</keyword>
<dbReference type="GO" id="GO:0050909">
    <property type="term" value="P:sensory perception of taste"/>
    <property type="evidence" value="ECO:0007669"/>
    <property type="project" value="InterPro"/>
</dbReference>
<keyword evidence="2" id="KW-1003">Cell membrane</keyword>
<evidence type="ECO:0000256" key="2">
    <source>
        <dbReference type="ARBA" id="ARBA00022475"/>
    </source>
</evidence>
<accession>A0A8X6U0V7</accession>
<keyword evidence="4 6" id="KW-1133">Transmembrane helix</keyword>
<evidence type="ECO:0000313" key="7">
    <source>
        <dbReference type="EMBL" id="GFT70356.1"/>
    </source>
</evidence>
<organism evidence="7 8">
    <name type="scientific">Nephila pilipes</name>
    <name type="common">Giant wood spider</name>
    <name type="synonym">Nephila maculata</name>
    <dbReference type="NCBI Taxonomy" id="299642"/>
    <lineage>
        <taxon>Eukaryota</taxon>
        <taxon>Metazoa</taxon>
        <taxon>Ecdysozoa</taxon>
        <taxon>Arthropoda</taxon>
        <taxon>Chelicerata</taxon>
        <taxon>Arachnida</taxon>
        <taxon>Araneae</taxon>
        <taxon>Araneomorphae</taxon>
        <taxon>Entelegynae</taxon>
        <taxon>Araneoidea</taxon>
        <taxon>Nephilidae</taxon>
        <taxon>Nephila</taxon>
    </lineage>
</organism>
<dbReference type="InterPro" id="IPR013604">
    <property type="entry name" value="7TM_chemorcpt"/>
</dbReference>
<reference evidence="7" key="1">
    <citation type="submission" date="2020-08" db="EMBL/GenBank/DDBJ databases">
        <title>Multicomponent nature underlies the extraordinary mechanical properties of spider dragline silk.</title>
        <authorList>
            <person name="Kono N."/>
            <person name="Nakamura H."/>
            <person name="Mori M."/>
            <person name="Yoshida Y."/>
            <person name="Ohtoshi R."/>
            <person name="Malay A.D."/>
            <person name="Moran D.A.P."/>
            <person name="Tomita M."/>
            <person name="Numata K."/>
            <person name="Arakawa K."/>
        </authorList>
    </citation>
    <scope>NUCLEOTIDE SEQUENCE</scope>
</reference>
<keyword evidence="3 6" id="KW-0812">Transmembrane</keyword>
<evidence type="ECO:0000313" key="8">
    <source>
        <dbReference type="Proteomes" id="UP000887013"/>
    </source>
</evidence>
<protein>
    <submittedName>
        <fullName evidence="7">Uncharacterized protein</fullName>
    </submittedName>
</protein>
<sequence length="155" mass="17988">MSSKGLEIIDDYYRIEEKLRVLTETLSVPLFIMMLISFVDLYSALVFYLQDDIPSFYLPEIYISAITGVLVVCSLTICSTKIPQYMMDIRTTVRLLINKYEENDLRSEKEFRLLCRMEENDEIYLSACGMVSFQKSLLLSAFGTFFTYALLIENS</sequence>
<dbReference type="AlphaFoldDB" id="A0A8X6U0V7"/>
<evidence type="ECO:0000256" key="1">
    <source>
        <dbReference type="ARBA" id="ARBA00004651"/>
    </source>
</evidence>
<evidence type="ECO:0000256" key="4">
    <source>
        <dbReference type="ARBA" id="ARBA00022989"/>
    </source>
</evidence>
<dbReference type="Proteomes" id="UP000887013">
    <property type="component" value="Unassembled WGS sequence"/>
</dbReference>
<evidence type="ECO:0000256" key="6">
    <source>
        <dbReference type="SAM" id="Phobius"/>
    </source>
</evidence>
<evidence type="ECO:0000256" key="3">
    <source>
        <dbReference type="ARBA" id="ARBA00022692"/>
    </source>
</evidence>
<dbReference type="GO" id="GO:0005886">
    <property type="term" value="C:plasma membrane"/>
    <property type="evidence" value="ECO:0007669"/>
    <property type="project" value="UniProtKB-SubCell"/>
</dbReference>
<dbReference type="OrthoDB" id="6436252at2759"/>
<evidence type="ECO:0000256" key="5">
    <source>
        <dbReference type="ARBA" id="ARBA00023136"/>
    </source>
</evidence>
<dbReference type="EMBL" id="BMAW01020849">
    <property type="protein sequence ID" value="GFT70356.1"/>
    <property type="molecule type" value="Genomic_DNA"/>
</dbReference>
<feature type="transmembrane region" description="Helical" evidence="6">
    <location>
        <begin position="21"/>
        <end position="49"/>
    </location>
</feature>
<comment type="subcellular location">
    <subcellularLocation>
        <location evidence="1">Cell membrane</location>
        <topology evidence="1">Multi-pass membrane protein</topology>
    </subcellularLocation>
</comment>